<keyword evidence="6 7" id="KW-0472">Membrane</keyword>
<organism evidence="8 9">
    <name type="scientific">Variovorax terrae</name>
    <dbReference type="NCBI Taxonomy" id="2923278"/>
    <lineage>
        <taxon>Bacteria</taxon>
        <taxon>Pseudomonadati</taxon>
        <taxon>Pseudomonadota</taxon>
        <taxon>Betaproteobacteria</taxon>
        <taxon>Burkholderiales</taxon>
        <taxon>Comamonadaceae</taxon>
        <taxon>Variovorax</taxon>
    </lineage>
</organism>
<dbReference type="Proteomes" id="UP001139447">
    <property type="component" value="Unassembled WGS sequence"/>
</dbReference>
<feature type="transmembrane region" description="Helical" evidence="7">
    <location>
        <begin position="74"/>
        <end position="93"/>
    </location>
</feature>
<keyword evidence="9" id="KW-1185">Reference proteome</keyword>
<comment type="caution">
    <text evidence="8">The sequence shown here is derived from an EMBL/GenBank/DDBJ whole genome shotgun (WGS) entry which is preliminary data.</text>
</comment>
<evidence type="ECO:0000256" key="4">
    <source>
        <dbReference type="ARBA" id="ARBA00022692"/>
    </source>
</evidence>
<keyword evidence="4 7" id="KW-0812">Transmembrane</keyword>
<evidence type="ECO:0000256" key="5">
    <source>
        <dbReference type="ARBA" id="ARBA00022989"/>
    </source>
</evidence>
<sequence length="158" mass="16003">MNTSALAASASRPLAAARSTSSLSATLLDDAGKLLLRVSVAFLVLLHGLDKLGTGPGFVVGALQRAGLPGGLGYLVYVGEVLAPLLVIAGVWTRAAAGVIAFNMLVAFGLVHLGALFSLGKQGGWALELQGLYLFGALATALLGAGRYSLGGRAGRWN</sequence>
<feature type="transmembrane region" description="Helical" evidence="7">
    <location>
        <begin position="99"/>
        <end position="119"/>
    </location>
</feature>
<accession>A0A9X2ASN5</accession>
<dbReference type="PANTHER" id="PTHR33452">
    <property type="entry name" value="OXIDOREDUCTASE CATD-RELATED"/>
    <property type="match status" value="1"/>
</dbReference>
<dbReference type="PANTHER" id="PTHR33452:SF1">
    <property type="entry name" value="INNER MEMBRANE PROTEIN YPHA-RELATED"/>
    <property type="match status" value="1"/>
</dbReference>
<keyword evidence="5 7" id="KW-1133">Transmembrane helix</keyword>
<evidence type="ECO:0000256" key="3">
    <source>
        <dbReference type="ARBA" id="ARBA00022475"/>
    </source>
</evidence>
<proteinExistence type="inferred from homology"/>
<comment type="subcellular location">
    <subcellularLocation>
        <location evidence="1">Cell membrane</location>
        <topology evidence="1">Multi-pass membrane protein</topology>
    </subcellularLocation>
</comment>
<reference evidence="8" key="1">
    <citation type="submission" date="2022-03" db="EMBL/GenBank/DDBJ databases">
        <authorList>
            <person name="Woo C.Y."/>
        </authorList>
    </citation>
    <scope>NUCLEOTIDE SEQUENCE</scope>
    <source>
        <strain evidence="8">CYS-02</strain>
    </source>
</reference>
<feature type="transmembrane region" description="Helical" evidence="7">
    <location>
        <begin position="131"/>
        <end position="150"/>
    </location>
</feature>
<protein>
    <submittedName>
        <fullName evidence="8">DoxX family protein</fullName>
    </submittedName>
</protein>
<dbReference type="GO" id="GO:0005886">
    <property type="term" value="C:plasma membrane"/>
    <property type="evidence" value="ECO:0007669"/>
    <property type="project" value="UniProtKB-SubCell"/>
</dbReference>
<evidence type="ECO:0000313" key="9">
    <source>
        <dbReference type="Proteomes" id="UP001139447"/>
    </source>
</evidence>
<dbReference type="AlphaFoldDB" id="A0A9X2ASN5"/>
<dbReference type="InterPro" id="IPR032808">
    <property type="entry name" value="DoxX"/>
</dbReference>
<evidence type="ECO:0000256" key="1">
    <source>
        <dbReference type="ARBA" id="ARBA00004651"/>
    </source>
</evidence>
<feature type="transmembrane region" description="Helical" evidence="7">
    <location>
        <begin position="34"/>
        <end position="53"/>
    </location>
</feature>
<dbReference type="EMBL" id="JALGBI010000003">
    <property type="protein sequence ID" value="MCJ0765576.1"/>
    <property type="molecule type" value="Genomic_DNA"/>
</dbReference>
<evidence type="ECO:0000256" key="6">
    <source>
        <dbReference type="ARBA" id="ARBA00023136"/>
    </source>
</evidence>
<name>A0A9X2ASN5_9BURK</name>
<evidence type="ECO:0000256" key="7">
    <source>
        <dbReference type="SAM" id="Phobius"/>
    </source>
</evidence>
<dbReference type="InterPro" id="IPR051907">
    <property type="entry name" value="DoxX-like_oxidoreductase"/>
</dbReference>
<comment type="similarity">
    <text evidence="2">Belongs to the DoxX family.</text>
</comment>
<keyword evidence="3" id="KW-1003">Cell membrane</keyword>
<dbReference type="Pfam" id="PF07681">
    <property type="entry name" value="DoxX"/>
    <property type="match status" value="1"/>
</dbReference>
<evidence type="ECO:0000256" key="2">
    <source>
        <dbReference type="ARBA" id="ARBA00006679"/>
    </source>
</evidence>
<dbReference type="RefSeq" id="WP_243309135.1">
    <property type="nucleotide sequence ID" value="NZ_JALGBI010000003.1"/>
</dbReference>
<gene>
    <name evidence="8" type="ORF">MMF98_20370</name>
</gene>
<evidence type="ECO:0000313" key="8">
    <source>
        <dbReference type="EMBL" id="MCJ0765576.1"/>
    </source>
</evidence>